<keyword evidence="2" id="KW-1003">Cell membrane</keyword>
<dbReference type="Pfam" id="PF13396">
    <property type="entry name" value="PLDc_N"/>
    <property type="match status" value="1"/>
</dbReference>
<evidence type="ECO:0000259" key="8">
    <source>
        <dbReference type="Pfam" id="PF13396"/>
    </source>
</evidence>
<feature type="region of interest" description="Disordered" evidence="6">
    <location>
        <begin position="103"/>
        <end position="134"/>
    </location>
</feature>
<dbReference type="Proteomes" id="UP001501690">
    <property type="component" value="Unassembled WGS sequence"/>
</dbReference>
<dbReference type="RefSeq" id="WP_344071516.1">
    <property type="nucleotide sequence ID" value="NZ_BAAAPL010000002.1"/>
</dbReference>
<evidence type="ECO:0000313" key="9">
    <source>
        <dbReference type="EMBL" id="GAA1699959.1"/>
    </source>
</evidence>
<dbReference type="EMBL" id="BAAAPL010000002">
    <property type="protein sequence ID" value="GAA1699959.1"/>
    <property type="molecule type" value="Genomic_DNA"/>
</dbReference>
<evidence type="ECO:0000256" key="5">
    <source>
        <dbReference type="ARBA" id="ARBA00023136"/>
    </source>
</evidence>
<protein>
    <recommendedName>
        <fullName evidence="8">Cardiolipin synthase N-terminal domain-containing protein</fullName>
    </recommendedName>
</protein>
<keyword evidence="10" id="KW-1185">Reference proteome</keyword>
<feature type="transmembrane region" description="Helical" evidence="7">
    <location>
        <begin position="39"/>
        <end position="57"/>
    </location>
</feature>
<evidence type="ECO:0000256" key="3">
    <source>
        <dbReference type="ARBA" id="ARBA00022692"/>
    </source>
</evidence>
<evidence type="ECO:0000256" key="4">
    <source>
        <dbReference type="ARBA" id="ARBA00022989"/>
    </source>
</evidence>
<evidence type="ECO:0000313" key="10">
    <source>
        <dbReference type="Proteomes" id="UP001501690"/>
    </source>
</evidence>
<name>A0ABN2I7D5_9MICO</name>
<keyword evidence="4 7" id="KW-1133">Transmembrane helix</keyword>
<evidence type="ECO:0000256" key="6">
    <source>
        <dbReference type="SAM" id="MobiDB-lite"/>
    </source>
</evidence>
<dbReference type="InterPro" id="IPR027379">
    <property type="entry name" value="CLS_N"/>
</dbReference>
<evidence type="ECO:0000256" key="1">
    <source>
        <dbReference type="ARBA" id="ARBA00004651"/>
    </source>
</evidence>
<feature type="domain" description="Cardiolipin synthase N-terminal" evidence="8">
    <location>
        <begin position="14"/>
        <end position="59"/>
    </location>
</feature>
<proteinExistence type="predicted"/>
<evidence type="ECO:0000256" key="7">
    <source>
        <dbReference type="SAM" id="Phobius"/>
    </source>
</evidence>
<organism evidence="9 10">
    <name type="scientific">Microbacterium sediminicola</name>
    <dbReference type="NCBI Taxonomy" id="415210"/>
    <lineage>
        <taxon>Bacteria</taxon>
        <taxon>Bacillati</taxon>
        <taxon>Actinomycetota</taxon>
        <taxon>Actinomycetes</taxon>
        <taxon>Micrococcales</taxon>
        <taxon>Microbacteriaceae</taxon>
        <taxon>Microbacterium</taxon>
    </lineage>
</organism>
<reference evidence="9 10" key="1">
    <citation type="journal article" date="2019" name="Int. J. Syst. Evol. Microbiol.">
        <title>The Global Catalogue of Microorganisms (GCM) 10K type strain sequencing project: providing services to taxonomists for standard genome sequencing and annotation.</title>
        <authorList>
            <consortium name="The Broad Institute Genomics Platform"/>
            <consortium name="The Broad Institute Genome Sequencing Center for Infectious Disease"/>
            <person name="Wu L."/>
            <person name="Ma J."/>
        </authorList>
    </citation>
    <scope>NUCLEOTIDE SEQUENCE [LARGE SCALE GENOMIC DNA]</scope>
    <source>
        <strain evidence="9 10">JCM 15577</strain>
    </source>
</reference>
<feature type="compositionally biased region" description="Low complexity" evidence="6">
    <location>
        <begin position="108"/>
        <end position="120"/>
    </location>
</feature>
<sequence>MARVLLILAVVATVFWVYTIVDCAVLPPTRHRGVRKPLWVLIVVVLPVVGGLLWLLIGRGRRIAEQVPPAPDDDPAFLGKFESIADQDERIRRLEEELALLDAEEQFDPPADADAAAASGADEDDDTRGSRGTP</sequence>
<comment type="caution">
    <text evidence="9">The sequence shown here is derived from an EMBL/GenBank/DDBJ whole genome shotgun (WGS) entry which is preliminary data.</text>
</comment>
<accession>A0ABN2I7D5</accession>
<keyword evidence="3 7" id="KW-0812">Transmembrane</keyword>
<gene>
    <name evidence="9" type="ORF">GCM10009808_16890</name>
</gene>
<evidence type="ECO:0000256" key="2">
    <source>
        <dbReference type="ARBA" id="ARBA00022475"/>
    </source>
</evidence>
<keyword evidence="5 7" id="KW-0472">Membrane</keyword>
<comment type="subcellular location">
    <subcellularLocation>
        <location evidence="1">Cell membrane</location>
        <topology evidence="1">Multi-pass membrane protein</topology>
    </subcellularLocation>
</comment>